<reference evidence="1 2" key="1">
    <citation type="submission" date="2024-03" db="EMBL/GenBank/DDBJ databases">
        <title>Human intestinal bacterial collection.</title>
        <authorList>
            <person name="Pauvert C."/>
            <person name="Hitch T.C.A."/>
            <person name="Clavel T."/>
        </authorList>
    </citation>
    <scope>NUCLEOTIDE SEQUENCE [LARGE SCALE GENOMIC DNA]</scope>
    <source>
        <strain evidence="1 2">CLA-SR-H028</strain>
    </source>
</reference>
<proteinExistence type="predicted"/>
<keyword evidence="2" id="KW-1185">Reference proteome</keyword>
<comment type="caution">
    <text evidence="1">The sequence shown here is derived from an EMBL/GenBank/DDBJ whole genome shotgun (WGS) entry which is preliminary data.</text>
</comment>
<protein>
    <submittedName>
        <fullName evidence="1">Uncharacterized protein</fullName>
    </submittedName>
</protein>
<organism evidence="1 2">
    <name type="scientific">Blautia caccae</name>
    <dbReference type="NCBI Taxonomy" id="3133175"/>
    <lineage>
        <taxon>Bacteria</taxon>
        <taxon>Bacillati</taxon>
        <taxon>Bacillota</taxon>
        <taxon>Clostridia</taxon>
        <taxon>Lachnospirales</taxon>
        <taxon>Lachnospiraceae</taxon>
        <taxon>Blautia</taxon>
    </lineage>
</organism>
<gene>
    <name evidence="1" type="ORF">WMO65_11405</name>
</gene>
<accession>A0ABV1DP90</accession>
<name>A0ABV1DP90_9FIRM</name>
<evidence type="ECO:0000313" key="2">
    <source>
        <dbReference type="Proteomes" id="UP001457898"/>
    </source>
</evidence>
<sequence length="253" mass="29416">MSDKERYKLDMEQLYSHWKLKEPAIRFVPTKSGEGEKIIINHRNNIFISDGVVFPELWYSQNVRILFLLKEAYTKNGDSDWDLVKDHLLLKEKKMSHLFKRICQWTQGLLNTSQDDIPAFFSGMSDIHYGNDILKHIAVVNVKKSGGKANSSMEEINQYAEYDSEELKKELEIIDPTVIVCGYTISSLNIIMGTEIKDYDSPNENWFYSTQLNDHDVIVLDYYHPANQYPDLLNYYGLLGIYQQALKNIGKDK</sequence>
<dbReference type="RefSeq" id="WP_147396155.1">
    <property type="nucleotide sequence ID" value="NZ_JBBMFP010000009.1"/>
</dbReference>
<evidence type="ECO:0000313" key="1">
    <source>
        <dbReference type="EMBL" id="MEQ2431611.1"/>
    </source>
</evidence>
<dbReference type="EMBL" id="JBBMFP010000009">
    <property type="protein sequence ID" value="MEQ2431611.1"/>
    <property type="molecule type" value="Genomic_DNA"/>
</dbReference>
<dbReference type="Proteomes" id="UP001457898">
    <property type="component" value="Unassembled WGS sequence"/>
</dbReference>